<evidence type="ECO:0000313" key="4">
    <source>
        <dbReference type="Proteomes" id="UP000403266"/>
    </source>
</evidence>
<comment type="caution">
    <text evidence="3">The sequence shown here is derived from an EMBL/GenBank/DDBJ whole genome shotgun (WGS) entry which is preliminary data.</text>
</comment>
<dbReference type="PANTHER" id="PTHR46401">
    <property type="entry name" value="GLYCOSYLTRANSFERASE WBBK-RELATED"/>
    <property type="match status" value="1"/>
</dbReference>
<protein>
    <submittedName>
        <fullName evidence="3">Glycosyltransferase family 4 protein</fullName>
    </submittedName>
</protein>
<accession>A0A5N7MK68</accession>
<name>A0A5N7MK68_9HYPH</name>
<keyword evidence="4" id="KW-1185">Reference proteome</keyword>
<dbReference type="InterPro" id="IPR001296">
    <property type="entry name" value="Glyco_trans_1"/>
</dbReference>
<evidence type="ECO:0000259" key="2">
    <source>
        <dbReference type="Pfam" id="PF00534"/>
    </source>
</evidence>
<dbReference type="Gene3D" id="3.40.50.2000">
    <property type="entry name" value="Glycogen Phosphorylase B"/>
    <property type="match status" value="2"/>
</dbReference>
<dbReference type="GO" id="GO:0016757">
    <property type="term" value="F:glycosyltransferase activity"/>
    <property type="evidence" value="ECO:0007669"/>
    <property type="project" value="InterPro"/>
</dbReference>
<proteinExistence type="predicted"/>
<feature type="domain" description="Glycosyl transferase family 1" evidence="2">
    <location>
        <begin position="168"/>
        <end position="317"/>
    </location>
</feature>
<dbReference type="RefSeq" id="WP_152713762.1">
    <property type="nucleotide sequence ID" value="NZ_VOSJ01000040.1"/>
</dbReference>
<dbReference type="PANTHER" id="PTHR46401:SF2">
    <property type="entry name" value="GLYCOSYLTRANSFERASE WBBK-RELATED"/>
    <property type="match status" value="1"/>
</dbReference>
<dbReference type="Pfam" id="PF00534">
    <property type="entry name" value="Glycos_transf_1"/>
    <property type="match status" value="1"/>
</dbReference>
<organism evidence="3 4">
    <name type="scientific">Microvirga tunisiensis</name>
    <dbReference type="NCBI Taxonomy" id="2108360"/>
    <lineage>
        <taxon>Bacteria</taxon>
        <taxon>Pseudomonadati</taxon>
        <taxon>Pseudomonadota</taxon>
        <taxon>Alphaproteobacteria</taxon>
        <taxon>Hyphomicrobiales</taxon>
        <taxon>Methylobacteriaceae</taxon>
        <taxon>Microvirga</taxon>
    </lineage>
</organism>
<evidence type="ECO:0000313" key="3">
    <source>
        <dbReference type="EMBL" id="MPR27472.1"/>
    </source>
</evidence>
<dbReference type="EMBL" id="VOSK01000091">
    <property type="protein sequence ID" value="MPR27472.1"/>
    <property type="molecule type" value="Genomic_DNA"/>
</dbReference>
<keyword evidence="1 3" id="KW-0808">Transferase</keyword>
<evidence type="ECO:0000256" key="1">
    <source>
        <dbReference type="ARBA" id="ARBA00022679"/>
    </source>
</evidence>
<reference evidence="3 4" key="1">
    <citation type="journal article" date="2019" name="Syst. Appl. Microbiol.">
        <title>Microvirga tunisiensis sp. nov., a root nodule symbiotic bacterium isolated from Lupinus micranthus and L. luteus grown in Northern Tunisia.</title>
        <authorList>
            <person name="Msaddak A."/>
            <person name="Rejili M."/>
            <person name="Duran D."/>
            <person name="Mars M."/>
            <person name="Palacios J.M."/>
            <person name="Ruiz-Argueso T."/>
            <person name="Rey L."/>
            <person name="Imperial J."/>
        </authorList>
    </citation>
    <scope>NUCLEOTIDE SEQUENCE [LARGE SCALE GENOMIC DNA]</scope>
    <source>
        <strain evidence="3 4">Lmie10</strain>
    </source>
</reference>
<gene>
    <name evidence="3" type="ORF">FS320_20380</name>
</gene>
<dbReference type="GO" id="GO:0009103">
    <property type="term" value="P:lipopolysaccharide biosynthetic process"/>
    <property type="evidence" value="ECO:0007669"/>
    <property type="project" value="TreeGrafter"/>
</dbReference>
<sequence length="346" mass="36429">MIEATFAIPGDITTPTGGYAYDRKILRCIGDQGIVLHHLVLPDSFPFPSVDDLEATARLLSRLNGTLLIDGLAFGALPASILSQIEARIVALVHHPLALETGLGADDAERLRILEREALKAASAIIVTSETTAAILASDYDVPRETVAVAIPGTAQVHRAVGSGTGHALLAVGSVVPRKGYEVLVEALARLGNRPWSLTIVGAMDRAPDYVRSLRARIDEAGLSDRIRFTGALPDHALPSLYDKADIFVLASHFEGYGMVLTEALAHGLPIVSTTGGAAAKTLPDAAALKVPARDPAALAEALASLLDDGKRRRALADVAFSYAPNLPDWSETAAIVAAQLRHGKT</sequence>
<dbReference type="Proteomes" id="UP000403266">
    <property type="component" value="Unassembled WGS sequence"/>
</dbReference>
<dbReference type="OrthoDB" id="9781738at2"/>
<dbReference type="AlphaFoldDB" id="A0A5N7MK68"/>
<dbReference type="SUPFAM" id="SSF53756">
    <property type="entry name" value="UDP-Glycosyltransferase/glycogen phosphorylase"/>
    <property type="match status" value="1"/>
</dbReference>